<dbReference type="PROSITE" id="PS50869">
    <property type="entry name" value="BRICHOS"/>
    <property type="match status" value="1"/>
</dbReference>
<keyword evidence="3" id="KW-1185">Reference proteome</keyword>
<dbReference type="CTD" id="200504"/>
<dbReference type="GO" id="GO:0005576">
    <property type="term" value="C:extracellular region"/>
    <property type="evidence" value="ECO:0007669"/>
    <property type="project" value="UniProtKB-SubCell"/>
</dbReference>
<evidence type="ECO:0000313" key="3">
    <source>
        <dbReference type="Proteomes" id="UP001652627"/>
    </source>
</evidence>
<accession>A0A8B7IQY5</accession>
<dbReference type="AlphaFoldDB" id="A0A8B7IQY5"/>
<sequence>MSLGFFSIFTFCSLLFLSERKMKSFAAIVALLGVFWIQTSAAQIFYLEEPGNALVTATMSIDNEKYLADVHVRAGEYSSDTIFDYWHGYVATRVFSRNACFILKIEKDSIPELREIGRLAFEKQTLKKIYSPNNLWVQYDTGKSVFANVKEWLIYGKAIENLCRGLPIYKLVKTEAPLNSRACANAGIPSILGIRICPKLD</sequence>
<dbReference type="SMART" id="SM01039">
    <property type="entry name" value="BRICHOS"/>
    <property type="match status" value="1"/>
</dbReference>
<dbReference type="InterPro" id="IPR051772">
    <property type="entry name" value="Gastrokine"/>
</dbReference>
<dbReference type="KEGG" id="aam:106486042"/>
<dbReference type="RefSeq" id="XP_013800018.2">
    <property type="nucleotide sequence ID" value="XM_013944564.2"/>
</dbReference>
<dbReference type="InterPro" id="IPR007084">
    <property type="entry name" value="BRICHOS_dom"/>
</dbReference>
<gene>
    <name evidence="4" type="primary">GKN2</name>
</gene>
<keyword evidence="1" id="KW-1015">Disulfide bond</keyword>
<name>A0A8B7IQY5_9AVES</name>
<proteinExistence type="predicted"/>
<feature type="domain" description="BRICHOS" evidence="2">
    <location>
        <begin position="73"/>
        <end position="171"/>
    </location>
</feature>
<dbReference type="GeneID" id="106486042"/>
<dbReference type="Gene3D" id="3.30.390.150">
    <property type="match status" value="1"/>
</dbReference>
<reference evidence="4" key="1">
    <citation type="submission" date="2025-08" db="UniProtKB">
        <authorList>
            <consortium name="RefSeq"/>
        </authorList>
    </citation>
    <scope>IDENTIFICATION</scope>
    <source>
        <tissue evidence="4">Blood</tissue>
    </source>
</reference>
<dbReference type="OrthoDB" id="5977941at2759"/>
<evidence type="ECO:0000259" key="2">
    <source>
        <dbReference type="PROSITE" id="PS50869"/>
    </source>
</evidence>
<evidence type="ECO:0000313" key="4">
    <source>
        <dbReference type="RefSeq" id="XP_013800018.2"/>
    </source>
</evidence>
<protein>
    <submittedName>
        <fullName evidence="4">Gastrokine-2</fullName>
    </submittedName>
</protein>
<evidence type="ECO:0000256" key="1">
    <source>
        <dbReference type="ARBA" id="ARBA00023157"/>
    </source>
</evidence>
<dbReference type="PANTHER" id="PTHR16483">
    <property type="entry name" value="GASTROKINE 1"/>
    <property type="match status" value="1"/>
</dbReference>
<organism evidence="3 4">
    <name type="scientific">Apteryx mantelli</name>
    <name type="common">North Island brown kiwi</name>
    <dbReference type="NCBI Taxonomy" id="2696672"/>
    <lineage>
        <taxon>Eukaryota</taxon>
        <taxon>Metazoa</taxon>
        <taxon>Chordata</taxon>
        <taxon>Craniata</taxon>
        <taxon>Vertebrata</taxon>
        <taxon>Euteleostomi</taxon>
        <taxon>Archelosauria</taxon>
        <taxon>Archosauria</taxon>
        <taxon>Dinosauria</taxon>
        <taxon>Saurischia</taxon>
        <taxon>Theropoda</taxon>
        <taxon>Coelurosauria</taxon>
        <taxon>Aves</taxon>
        <taxon>Palaeognathae</taxon>
        <taxon>Apterygiformes</taxon>
        <taxon>Apterygidae</taxon>
        <taxon>Apteryx</taxon>
    </lineage>
</organism>
<dbReference type="Pfam" id="PF04089">
    <property type="entry name" value="BRICHOS"/>
    <property type="match status" value="1"/>
</dbReference>
<dbReference type="Proteomes" id="UP001652627">
    <property type="component" value="Chromosome 29"/>
</dbReference>